<protein>
    <recommendedName>
        <fullName evidence="3">Winged helix DNA-binding domain-containing protein</fullName>
    </recommendedName>
</protein>
<dbReference type="EMBL" id="MBLM01000144">
    <property type="protein sequence ID" value="OHV31467.1"/>
    <property type="molecule type" value="Genomic_DNA"/>
</dbReference>
<comment type="caution">
    <text evidence="1">The sequence shown here is derived from an EMBL/GenBank/DDBJ whole genome shotgun (WGS) entry which is preliminary data.</text>
</comment>
<evidence type="ECO:0008006" key="3">
    <source>
        <dbReference type="Google" id="ProtNLM"/>
    </source>
</evidence>
<dbReference type="AlphaFoldDB" id="A0A1S1QCU7"/>
<dbReference type="InterPro" id="IPR009351">
    <property type="entry name" value="AlkZ-like"/>
</dbReference>
<accession>A0A1S1QCU7</accession>
<organism evidence="1 2">
    <name type="scientific">Parafrankia colletiae</name>
    <dbReference type="NCBI Taxonomy" id="573497"/>
    <lineage>
        <taxon>Bacteria</taxon>
        <taxon>Bacillati</taxon>
        <taxon>Actinomycetota</taxon>
        <taxon>Actinomycetes</taxon>
        <taxon>Frankiales</taxon>
        <taxon>Frankiaceae</taxon>
        <taxon>Parafrankia</taxon>
    </lineage>
</organism>
<name>A0A1S1QCU7_9ACTN</name>
<dbReference type="PANTHER" id="PTHR38479:SF2">
    <property type="entry name" value="WINGED HELIX DNA-BINDING DOMAIN-CONTAINING PROTEIN"/>
    <property type="match status" value="1"/>
</dbReference>
<dbReference type="Proteomes" id="UP000179627">
    <property type="component" value="Unassembled WGS sequence"/>
</dbReference>
<sequence length="366" mass="39684">MVDSLTRVDVLAFRTRAQGLDRASTPLAEATVLEFGVQDTGPDGGRWALAVRGVAVDALGEEALAVAWTLRGAPHLYRRADLPCIAAATEPFSDADAGKRIFDAARPLREAGISPIEALESVAARMRTLVTGPMVKGEVSGRLAELMEPPYLRFCRPCQATHLYEQPFRLAALRAGLELEPGTSPPVLRPVPGFTRAGSVPARFDVIRGYLRLLGPATPRHVAEFLDSPVKEVKAHWPQDAVEVTVEGERRWVLAQDAAGLTAGPARTTRLLGPYDLYLQGRDRPLLVGEQARAKALWPVLGRPGALLVDGEIGGLWRPRQSGGRLTLQLTLWQTATPALHASITDQAERLAAYRNVRLTGIDVEE</sequence>
<keyword evidence="2" id="KW-1185">Reference proteome</keyword>
<proteinExistence type="predicted"/>
<reference evidence="2" key="1">
    <citation type="submission" date="2016-07" db="EMBL/GenBank/DDBJ databases">
        <title>Sequence Frankia sp. strain CcI1.17.</title>
        <authorList>
            <person name="Ghodhbane-Gtari F."/>
            <person name="Swanson E."/>
            <person name="Gueddou A."/>
            <person name="Morris K."/>
            <person name="Hezbri K."/>
            <person name="Ktari A."/>
            <person name="Nouioui I."/>
            <person name="Abebe-Akele F."/>
            <person name="Simpson S."/>
            <person name="Thomas K."/>
            <person name="Gtari M."/>
            <person name="Tisa L.S."/>
            <person name="Hurst S."/>
        </authorList>
    </citation>
    <scope>NUCLEOTIDE SEQUENCE [LARGE SCALE GENOMIC DNA]</scope>
    <source>
        <strain evidence="2">Cc1.17</strain>
    </source>
</reference>
<dbReference type="RefSeq" id="WP_071088409.1">
    <property type="nucleotide sequence ID" value="NZ_MBLM01000144.1"/>
</dbReference>
<evidence type="ECO:0000313" key="2">
    <source>
        <dbReference type="Proteomes" id="UP000179627"/>
    </source>
</evidence>
<evidence type="ECO:0000313" key="1">
    <source>
        <dbReference type="EMBL" id="OHV31467.1"/>
    </source>
</evidence>
<dbReference type="Pfam" id="PF06224">
    <property type="entry name" value="AlkZ-like"/>
    <property type="match status" value="1"/>
</dbReference>
<dbReference type="PANTHER" id="PTHR38479">
    <property type="entry name" value="LMO0824 PROTEIN"/>
    <property type="match status" value="1"/>
</dbReference>
<gene>
    <name evidence="1" type="ORF">CC117_26055</name>
</gene>
<dbReference type="OrthoDB" id="9148135at2"/>